<name>A0A151NN63_ALLMI</name>
<proteinExistence type="predicted"/>
<evidence type="ECO:0000313" key="1">
    <source>
        <dbReference type="EMBL" id="KYO37915.1"/>
    </source>
</evidence>
<dbReference type="AlphaFoldDB" id="A0A151NN63"/>
<gene>
    <name evidence="1" type="ORF">Y1Q_0010350</name>
</gene>
<sequence>METFRPKGICSESYEELKITRGHLDLLFENASSAEHREYILEMVDQHQTSLMSSGCSKCFFPFGESTTSLILAEDQGCWAYM</sequence>
<dbReference type="EMBL" id="AKHW03002566">
    <property type="protein sequence ID" value="KYO37915.1"/>
    <property type="molecule type" value="Genomic_DNA"/>
</dbReference>
<organism evidence="1 2">
    <name type="scientific">Alligator mississippiensis</name>
    <name type="common">American alligator</name>
    <dbReference type="NCBI Taxonomy" id="8496"/>
    <lineage>
        <taxon>Eukaryota</taxon>
        <taxon>Metazoa</taxon>
        <taxon>Chordata</taxon>
        <taxon>Craniata</taxon>
        <taxon>Vertebrata</taxon>
        <taxon>Euteleostomi</taxon>
        <taxon>Archelosauria</taxon>
        <taxon>Archosauria</taxon>
        <taxon>Crocodylia</taxon>
        <taxon>Alligatoridae</taxon>
        <taxon>Alligatorinae</taxon>
        <taxon>Alligator</taxon>
    </lineage>
</organism>
<protein>
    <submittedName>
        <fullName evidence="1">Uncharacterized protein</fullName>
    </submittedName>
</protein>
<keyword evidence="2" id="KW-1185">Reference proteome</keyword>
<dbReference type="Proteomes" id="UP000050525">
    <property type="component" value="Unassembled WGS sequence"/>
</dbReference>
<reference evidence="1 2" key="1">
    <citation type="journal article" date="2012" name="Genome Biol.">
        <title>Sequencing three crocodilian genomes to illuminate the evolution of archosaurs and amniotes.</title>
        <authorList>
            <person name="St John J.A."/>
            <person name="Braun E.L."/>
            <person name="Isberg S.R."/>
            <person name="Miles L.G."/>
            <person name="Chong A.Y."/>
            <person name="Gongora J."/>
            <person name="Dalzell P."/>
            <person name="Moran C."/>
            <person name="Bed'hom B."/>
            <person name="Abzhanov A."/>
            <person name="Burgess S.C."/>
            <person name="Cooksey A.M."/>
            <person name="Castoe T.A."/>
            <person name="Crawford N.G."/>
            <person name="Densmore L.D."/>
            <person name="Drew J.C."/>
            <person name="Edwards S.V."/>
            <person name="Faircloth B.C."/>
            <person name="Fujita M.K."/>
            <person name="Greenwold M.J."/>
            <person name="Hoffmann F.G."/>
            <person name="Howard J.M."/>
            <person name="Iguchi T."/>
            <person name="Janes D.E."/>
            <person name="Khan S.Y."/>
            <person name="Kohno S."/>
            <person name="de Koning A.J."/>
            <person name="Lance S.L."/>
            <person name="McCarthy F.M."/>
            <person name="McCormack J.E."/>
            <person name="Merchant M.E."/>
            <person name="Peterson D.G."/>
            <person name="Pollock D.D."/>
            <person name="Pourmand N."/>
            <person name="Raney B.J."/>
            <person name="Roessler K.A."/>
            <person name="Sanford J.R."/>
            <person name="Sawyer R.H."/>
            <person name="Schmidt C.J."/>
            <person name="Triplett E.W."/>
            <person name="Tuberville T.D."/>
            <person name="Venegas-Anaya M."/>
            <person name="Howard J.T."/>
            <person name="Jarvis E.D."/>
            <person name="Guillette L.J.Jr."/>
            <person name="Glenn T.C."/>
            <person name="Green R.E."/>
            <person name="Ray D.A."/>
        </authorList>
    </citation>
    <scope>NUCLEOTIDE SEQUENCE [LARGE SCALE GENOMIC DNA]</scope>
    <source>
        <strain evidence="1">KSC_2009_1</strain>
    </source>
</reference>
<evidence type="ECO:0000313" key="2">
    <source>
        <dbReference type="Proteomes" id="UP000050525"/>
    </source>
</evidence>
<comment type="caution">
    <text evidence="1">The sequence shown here is derived from an EMBL/GenBank/DDBJ whole genome shotgun (WGS) entry which is preliminary data.</text>
</comment>
<accession>A0A151NN63</accession>